<dbReference type="SUPFAM" id="SSF46689">
    <property type="entry name" value="Homeodomain-like"/>
    <property type="match status" value="1"/>
</dbReference>
<dbReference type="PROSITE" id="PS50977">
    <property type="entry name" value="HTH_TETR_2"/>
    <property type="match status" value="1"/>
</dbReference>
<accession>A0A2S7D0B7</accession>
<gene>
    <name evidence="6" type="ORF">XpiCFBP4643_15970</name>
</gene>
<protein>
    <submittedName>
        <fullName evidence="6">TetR family transcriptional regulator</fullName>
    </submittedName>
</protein>
<evidence type="ECO:0000256" key="3">
    <source>
        <dbReference type="ARBA" id="ARBA00023163"/>
    </source>
</evidence>
<name>A0A2S7D0B7_9XANT</name>
<dbReference type="InterPro" id="IPR036271">
    <property type="entry name" value="Tet_transcr_reg_TetR-rel_C_sf"/>
</dbReference>
<dbReference type="OrthoDB" id="5816932at2"/>
<dbReference type="PRINTS" id="PR00455">
    <property type="entry name" value="HTHTETR"/>
</dbReference>
<organism evidence="6 7">
    <name type="scientific">Xanthomonas pisi</name>
    <dbReference type="NCBI Taxonomy" id="56457"/>
    <lineage>
        <taxon>Bacteria</taxon>
        <taxon>Pseudomonadati</taxon>
        <taxon>Pseudomonadota</taxon>
        <taxon>Gammaproteobacteria</taxon>
        <taxon>Lysobacterales</taxon>
        <taxon>Lysobacteraceae</taxon>
        <taxon>Xanthomonas</taxon>
    </lineage>
</organism>
<reference evidence="7" key="1">
    <citation type="submission" date="2016-08" db="EMBL/GenBank/DDBJ databases">
        <authorList>
            <person name="Merda D."/>
            <person name="Briand M."/>
            <person name="Taghouti G."/>
            <person name="Carrere S."/>
            <person name="Gouzy J."/>
            <person name="Portier P."/>
            <person name="Jacques M.-A."/>
            <person name="Fischer-Le Saux M."/>
        </authorList>
    </citation>
    <scope>NUCLEOTIDE SEQUENCE [LARGE SCALE GENOMIC DNA]</scope>
    <source>
        <strain evidence="7">CFBP4643</strain>
    </source>
</reference>
<feature type="domain" description="HTH tetR-type" evidence="5">
    <location>
        <begin position="3"/>
        <end position="63"/>
    </location>
</feature>
<dbReference type="GO" id="GO:0003700">
    <property type="term" value="F:DNA-binding transcription factor activity"/>
    <property type="evidence" value="ECO:0007669"/>
    <property type="project" value="TreeGrafter"/>
</dbReference>
<evidence type="ECO:0000256" key="2">
    <source>
        <dbReference type="ARBA" id="ARBA00023125"/>
    </source>
</evidence>
<dbReference type="Pfam" id="PF00440">
    <property type="entry name" value="TetR_N"/>
    <property type="match status" value="1"/>
</dbReference>
<dbReference type="PANTHER" id="PTHR30055">
    <property type="entry name" value="HTH-TYPE TRANSCRIPTIONAL REGULATOR RUTR"/>
    <property type="match status" value="1"/>
</dbReference>
<proteinExistence type="predicted"/>
<keyword evidence="7" id="KW-1185">Reference proteome</keyword>
<keyword evidence="3" id="KW-0804">Transcription</keyword>
<sequence length="187" mass="20312">MRPSNRSKILDAAMRVIDRDGVTAVTFESVSSEAGITRGGMLYHFPSREALINALHMHLAANWEASMEAIADKPAAELTAQERHMAYARACAQSATRAELQFMLESATDQALAEPWGAVLERWAPPVPTDTQDEAVLDDFIARLAADGLWVYESLSSTPLGKDLKAAIAERLAKMLKSGSEARGLRG</sequence>
<evidence type="ECO:0000259" key="5">
    <source>
        <dbReference type="PROSITE" id="PS50977"/>
    </source>
</evidence>
<dbReference type="InterPro" id="IPR009057">
    <property type="entry name" value="Homeodomain-like_sf"/>
</dbReference>
<dbReference type="InterPro" id="IPR041479">
    <property type="entry name" value="TetR_CgmR_C"/>
</dbReference>
<dbReference type="Gene3D" id="1.10.357.10">
    <property type="entry name" value="Tetracycline Repressor, domain 2"/>
    <property type="match status" value="1"/>
</dbReference>
<keyword evidence="2 4" id="KW-0238">DNA-binding</keyword>
<dbReference type="AlphaFoldDB" id="A0A2S7D0B7"/>
<dbReference type="Pfam" id="PF17937">
    <property type="entry name" value="TetR_C_28"/>
    <property type="match status" value="1"/>
</dbReference>
<dbReference type="GO" id="GO:0000976">
    <property type="term" value="F:transcription cis-regulatory region binding"/>
    <property type="evidence" value="ECO:0007669"/>
    <property type="project" value="TreeGrafter"/>
</dbReference>
<dbReference type="InterPro" id="IPR001647">
    <property type="entry name" value="HTH_TetR"/>
</dbReference>
<keyword evidence="1" id="KW-0805">Transcription regulation</keyword>
<evidence type="ECO:0000313" key="7">
    <source>
        <dbReference type="Proteomes" id="UP000238191"/>
    </source>
</evidence>
<feature type="DNA-binding region" description="H-T-H motif" evidence="4">
    <location>
        <begin position="26"/>
        <end position="45"/>
    </location>
</feature>
<evidence type="ECO:0000256" key="1">
    <source>
        <dbReference type="ARBA" id="ARBA00023015"/>
    </source>
</evidence>
<evidence type="ECO:0000256" key="4">
    <source>
        <dbReference type="PROSITE-ProRule" id="PRU00335"/>
    </source>
</evidence>
<dbReference type="PANTHER" id="PTHR30055:SF234">
    <property type="entry name" value="HTH-TYPE TRANSCRIPTIONAL REGULATOR BETI"/>
    <property type="match status" value="1"/>
</dbReference>
<dbReference type="SUPFAM" id="SSF48498">
    <property type="entry name" value="Tetracyclin repressor-like, C-terminal domain"/>
    <property type="match status" value="1"/>
</dbReference>
<evidence type="ECO:0000313" key="6">
    <source>
        <dbReference type="EMBL" id="PPU67286.1"/>
    </source>
</evidence>
<comment type="caution">
    <text evidence="6">The sequence shown here is derived from an EMBL/GenBank/DDBJ whole genome shotgun (WGS) entry which is preliminary data.</text>
</comment>
<dbReference type="Proteomes" id="UP000238191">
    <property type="component" value="Unassembled WGS sequence"/>
</dbReference>
<dbReference type="InterPro" id="IPR050109">
    <property type="entry name" value="HTH-type_TetR-like_transc_reg"/>
</dbReference>
<dbReference type="EMBL" id="MDEI01000014">
    <property type="protein sequence ID" value="PPU67286.1"/>
    <property type="molecule type" value="Genomic_DNA"/>
</dbReference>
<dbReference type="RefSeq" id="WP_046963774.1">
    <property type="nucleotide sequence ID" value="NZ_MDEI01000014.1"/>
</dbReference>